<reference evidence="21" key="1">
    <citation type="journal article" date="2006" name="Science">
        <title>Ancient noncoding elements conserved in the human genome.</title>
        <authorList>
            <person name="Venkatesh B."/>
            <person name="Kirkness E.F."/>
            <person name="Loh Y.H."/>
            <person name="Halpern A.L."/>
            <person name="Lee A.P."/>
            <person name="Johnson J."/>
            <person name="Dandona N."/>
            <person name="Viswanathan L.D."/>
            <person name="Tay A."/>
            <person name="Venter J.C."/>
            <person name="Strausberg R.L."/>
            <person name="Brenner S."/>
        </authorList>
    </citation>
    <scope>NUCLEOTIDE SEQUENCE [LARGE SCALE GENOMIC DNA]</scope>
</reference>
<keyword evidence="9" id="KW-0007">Acetylation</keyword>
<evidence type="ECO:0000256" key="10">
    <source>
        <dbReference type="ARBA" id="ARBA00040965"/>
    </source>
</evidence>
<accession>A0A4W3GBD7</accession>
<dbReference type="Ensembl" id="ENSCMIT00000000071.1">
    <property type="protein sequence ID" value="ENSCMIP00000000047.1"/>
    <property type="gene ID" value="ENSCMIG00000000058.1"/>
</dbReference>
<proteinExistence type="inferred from homology"/>
<evidence type="ECO:0000256" key="13">
    <source>
        <dbReference type="ARBA" id="ARBA00043086"/>
    </source>
</evidence>
<organism evidence="20 21">
    <name type="scientific">Callorhinchus milii</name>
    <name type="common">Ghost shark</name>
    <dbReference type="NCBI Taxonomy" id="7868"/>
    <lineage>
        <taxon>Eukaryota</taxon>
        <taxon>Metazoa</taxon>
        <taxon>Chordata</taxon>
        <taxon>Craniata</taxon>
        <taxon>Vertebrata</taxon>
        <taxon>Chondrichthyes</taxon>
        <taxon>Holocephali</taxon>
        <taxon>Chimaeriformes</taxon>
        <taxon>Callorhinchidae</taxon>
        <taxon>Callorhinchus</taxon>
    </lineage>
</organism>
<dbReference type="FunFam" id="1.25.40.120:FF:000002">
    <property type="entry name" value="Protein farnesyltransferase/geranylgeranyltransferase type-1 subunit alpha"/>
    <property type="match status" value="1"/>
</dbReference>
<evidence type="ECO:0000313" key="20">
    <source>
        <dbReference type="Ensembl" id="ENSCMIP00000000047.1"/>
    </source>
</evidence>
<reference evidence="21" key="2">
    <citation type="journal article" date="2007" name="PLoS Biol.">
        <title>Survey sequencing and comparative analysis of the elephant shark (Callorhinchus milii) genome.</title>
        <authorList>
            <person name="Venkatesh B."/>
            <person name="Kirkness E.F."/>
            <person name="Loh Y.H."/>
            <person name="Halpern A.L."/>
            <person name="Lee A.P."/>
            <person name="Johnson J."/>
            <person name="Dandona N."/>
            <person name="Viswanathan L.D."/>
            <person name="Tay A."/>
            <person name="Venter J.C."/>
            <person name="Strausberg R.L."/>
            <person name="Brenner S."/>
        </authorList>
    </citation>
    <scope>NUCLEOTIDE SEQUENCE [LARGE SCALE GENOMIC DNA]</scope>
</reference>
<evidence type="ECO:0000256" key="18">
    <source>
        <dbReference type="ARBA" id="ARBA00063604"/>
    </source>
</evidence>
<reference evidence="20" key="4">
    <citation type="submission" date="2025-08" db="UniProtKB">
        <authorList>
            <consortium name="Ensembl"/>
        </authorList>
    </citation>
    <scope>IDENTIFICATION</scope>
</reference>
<comment type="catalytic activity">
    <reaction evidence="16">
        <text>geranylgeranyl diphosphate + L-cysteinyl-[protein] = S-geranylgeranyl-L-cysteinyl-[protein] + diphosphate</text>
        <dbReference type="Rhea" id="RHEA:21240"/>
        <dbReference type="Rhea" id="RHEA-COMP:10131"/>
        <dbReference type="Rhea" id="RHEA-COMP:11537"/>
        <dbReference type="ChEBI" id="CHEBI:29950"/>
        <dbReference type="ChEBI" id="CHEBI:33019"/>
        <dbReference type="ChEBI" id="CHEBI:57533"/>
        <dbReference type="ChEBI" id="CHEBI:86021"/>
        <dbReference type="EC" id="2.5.1.59"/>
    </reaction>
</comment>
<sequence length="416" mass="48462">MAGLSASLPPHSGTPSHSPFASLPPLPPSRSLLFDHAFGHPPTSLPSLTPTPPLPHARASTPDCSSFINRDRKEWADIDPVPQDDGPNPVVQIAYSEIFQDVYDYFRAVLKLDERSNRAFNLTTDAIELNAANYTVWHYRRVLLQSLNKDLETELIYISDIIEEQPKNYQVWYHRQKIVEWLKDPSQELDFTSGILKQDAKNYHAWQHRQWVIKEYKLWDNELDYVDQLLEKDVRNNSAWNQRYFVISNTTGYRDPEVLDQEVQYTLKLIKKAPHNESAWSYLRGILHDLCLSTYPQLLNQILELQQMTSSPYLFAFLVDMYEDFLENNCENKEEILAKALELCDLLATSKDTIRQEYWKYFGRSLKIKYGANKEDIEPIEKEDIEPIEKEDIESTEKADSESTEKDLPLEHSYNN</sequence>
<evidence type="ECO:0000256" key="1">
    <source>
        <dbReference type="ARBA" id="ARBA00001946"/>
    </source>
</evidence>
<feature type="compositionally biased region" description="Basic and acidic residues" evidence="19">
    <location>
        <begin position="379"/>
        <end position="410"/>
    </location>
</feature>
<dbReference type="GO" id="GO:0004662">
    <property type="term" value="F:CAAX-protein geranylgeranyltransferase activity"/>
    <property type="evidence" value="ECO:0007669"/>
    <property type="project" value="UniProtKB-EC"/>
</dbReference>
<dbReference type="AlphaFoldDB" id="A0A4W3GBD7"/>
<dbReference type="Pfam" id="PF01239">
    <property type="entry name" value="PPTA"/>
    <property type="match status" value="5"/>
</dbReference>
<evidence type="ECO:0000256" key="2">
    <source>
        <dbReference type="ARBA" id="ARBA00006734"/>
    </source>
</evidence>
<dbReference type="GeneTree" id="ENSGT00550000074935"/>
<dbReference type="Proteomes" id="UP000314986">
    <property type="component" value="Unassembled WGS sequence"/>
</dbReference>
<keyword evidence="5" id="KW-0637">Prenyltransferase</keyword>
<reference evidence="21" key="3">
    <citation type="journal article" date="2014" name="Nature">
        <title>Elephant shark genome provides unique insights into gnathostome evolution.</title>
        <authorList>
            <consortium name="International Elephant Shark Genome Sequencing Consortium"/>
            <person name="Venkatesh B."/>
            <person name="Lee A.P."/>
            <person name="Ravi V."/>
            <person name="Maurya A.K."/>
            <person name="Lian M.M."/>
            <person name="Swann J.B."/>
            <person name="Ohta Y."/>
            <person name="Flajnik M.F."/>
            <person name="Sutoh Y."/>
            <person name="Kasahara M."/>
            <person name="Hoon S."/>
            <person name="Gangu V."/>
            <person name="Roy S.W."/>
            <person name="Irimia M."/>
            <person name="Korzh V."/>
            <person name="Kondrychyn I."/>
            <person name="Lim Z.W."/>
            <person name="Tay B.H."/>
            <person name="Tohari S."/>
            <person name="Kong K.W."/>
            <person name="Ho S."/>
            <person name="Lorente-Galdos B."/>
            <person name="Quilez J."/>
            <person name="Marques-Bonet T."/>
            <person name="Raney B.J."/>
            <person name="Ingham P.W."/>
            <person name="Tay A."/>
            <person name="Hillier L.W."/>
            <person name="Minx P."/>
            <person name="Boehm T."/>
            <person name="Wilson R.K."/>
            <person name="Brenner S."/>
            <person name="Warren W.C."/>
        </authorList>
    </citation>
    <scope>NUCLEOTIDE SEQUENCE [LARGE SCALE GENOMIC DNA]</scope>
</reference>
<evidence type="ECO:0000256" key="16">
    <source>
        <dbReference type="ARBA" id="ARBA00050428"/>
    </source>
</evidence>
<comment type="cofactor">
    <cofactor evidence="1">
        <name>Mg(2+)</name>
        <dbReference type="ChEBI" id="CHEBI:18420"/>
    </cofactor>
</comment>
<dbReference type="PANTHER" id="PTHR11129">
    <property type="entry name" value="PROTEIN FARNESYLTRANSFERASE ALPHA SUBUNIT/RAB GERANYLGERANYL TRANSFERASE ALPHA SUBUNIT"/>
    <property type="match status" value="1"/>
</dbReference>
<evidence type="ECO:0000256" key="8">
    <source>
        <dbReference type="ARBA" id="ARBA00022842"/>
    </source>
</evidence>
<dbReference type="GO" id="GO:0005965">
    <property type="term" value="C:protein farnesyltransferase complex"/>
    <property type="evidence" value="ECO:0007669"/>
    <property type="project" value="TreeGrafter"/>
</dbReference>
<evidence type="ECO:0000313" key="21">
    <source>
        <dbReference type="Proteomes" id="UP000314986"/>
    </source>
</evidence>
<dbReference type="PROSITE" id="PS51147">
    <property type="entry name" value="PFTA"/>
    <property type="match status" value="5"/>
</dbReference>
<feature type="region of interest" description="Disordered" evidence="19">
    <location>
        <begin position="44"/>
        <end position="63"/>
    </location>
</feature>
<evidence type="ECO:0000256" key="11">
    <source>
        <dbReference type="ARBA" id="ARBA00041392"/>
    </source>
</evidence>
<evidence type="ECO:0000256" key="12">
    <source>
        <dbReference type="ARBA" id="ARBA00042436"/>
    </source>
</evidence>
<name>A0A4W3GBD7_CALMI</name>
<feature type="region of interest" description="Disordered" evidence="19">
    <location>
        <begin position="1"/>
        <end position="24"/>
    </location>
</feature>
<keyword evidence="21" id="KW-1185">Reference proteome</keyword>
<comment type="catalytic activity">
    <reaction evidence="15">
        <text>L-cysteinyl-[protein] + (2E,6E)-farnesyl diphosphate = S-(2E,6E)-farnesyl-L-cysteinyl-[protein] + diphosphate</text>
        <dbReference type="Rhea" id="RHEA:13345"/>
        <dbReference type="Rhea" id="RHEA-COMP:10131"/>
        <dbReference type="Rhea" id="RHEA-COMP:11535"/>
        <dbReference type="ChEBI" id="CHEBI:29950"/>
        <dbReference type="ChEBI" id="CHEBI:33019"/>
        <dbReference type="ChEBI" id="CHEBI:86019"/>
        <dbReference type="ChEBI" id="CHEBI:175763"/>
        <dbReference type="EC" id="2.5.1.58"/>
    </reaction>
</comment>
<keyword evidence="6" id="KW-0808">Transferase</keyword>
<comment type="similarity">
    <text evidence="2">Belongs to the protein prenyltransferase subunit alpha family.</text>
</comment>
<feature type="region of interest" description="Disordered" evidence="19">
    <location>
        <begin position="379"/>
        <end position="416"/>
    </location>
</feature>
<dbReference type="GO" id="GO:0005953">
    <property type="term" value="C:CAAX-protein geranylgeranyltransferase complex"/>
    <property type="evidence" value="ECO:0007669"/>
    <property type="project" value="TreeGrafter"/>
</dbReference>
<evidence type="ECO:0000256" key="5">
    <source>
        <dbReference type="ARBA" id="ARBA00022602"/>
    </source>
</evidence>
<dbReference type="InParanoid" id="A0A4W3GBD7"/>
<dbReference type="InterPro" id="IPR002088">
    <property type="entry name" value="Prenyl_trans_a"/>
</dbReference>
<dbReference type="EC" id="2.5.1.59" evidence="3"/>
<evidence type="ECO:0000256" key="3">
    <source>
        <dbReference type="ARBA" id="ARBA00012700"/>
    </source>
</evidence>
<dbReference type="STRING" id="7868.ENSCMIP00000000047"/>
<evidence type="ECO:0000256" key="9">
    <source>
        <dbReference type="ARBA" id="ARBA00022990"/>
    </source>
</evidence>
<evidence type="ECO:0000256" key="4">
    <source>
        <dbReference type="ARBA" id="ARBA00012702"/>
    </source>
</evidence>
<dbReference type="Gene3D" id="1.25.40.120">
    <property type="entry name" value="Protein prenylyltransferase"/>
    <property type="match status" value="1"/>
</dbReference>
<evidence type="ECO:0000256" key="6">
    <source>
        <dbReference type="ARBA" id="ARBA00022679"/>
    </source>
</evidence>
<dbReference type="SUPFAM" id="SSF48439">
    <property type="entry name" value="Protein prenylyltransferase"/>
    <property type="match status" value="1"/>
</dbReference>
<dbReference type="EC" id="2.5.1.58" evidence="4"/>
<dbReference type="GO" id="GO:0004660">
    <property type="term" value="F:protein farnesyltransferase activity"/>
    <property type="evidence" value="ECO:0007669"/>
    <property type="project" value="UniProtKB-EC"/>
</dbReference>
<evidence type="ECO:0000256" key="15">
    <source>
        <dbReference type="ARBA" id="ARBA00050225"/>
    </source>
</evidence>
<evidence type="ECO:0000256" key="19">
    <source>
        <dbReference type="SAM" id="MobiDB-lite"/>
    </source>
</evidence>
<evidence type="ECO:0000256" key="17">
    <source>
        <dbReference type="ARBA" id="ARBA00055408"/>
    </source>
</evidence>
<comment type="subunit">
    <text evidence="18">Heterodimer of FNTA and FNTB (farnesyltransferase). Heterodimer of FNTA and PGGT1B (geranylgeranyltransferase).</text>
</comment>
<keyword evidence="7" id="KW-0677">Repeat</keyword>
<comment type="function">
    <text evidence="17">Essential subunit of both the farnesyltransferase and the geranylgeranyltransferase complex. Contributes to the transfer of a farnesyl or geranylgeranyl moiety from farnesyl or geranylgeranyl diphosphate to a cysteine at the fourth position from the C-terminus of several proteins having the C-terminal sequence Cys-aliphatic-aliphatic-X. May positively regulate neuromuscular junction development downstream of MUSK via its function in RAC1 prenylation and activation.</text>
</comment>
<reference evidence="20" key="5">
    <citation type="submission" date="2025-09" db="UniProtKB">
        <authorList>
            <consortium name="Ensembl"/>
        </authorList>
    </citation>
    <scope>IDENTIFICATION</scope>
</reference>
<evidence type="ECO:0000256" key="14">
    <source>
        <dbReference type="ARBA" id="ARBA00043219"/>
    </source>
</evidence>
<dbReference type="PANTHER" id="PTHR11129:SF1">
    <property type="entry name" value="PROTEIN FARNESYLTRANSFERASE_GERANYLGERANYLTRANSFERASE TYPE-1 SUBUNIT ALPHA"/>
    <property type="match status" value="1"/>
</dbReference>
<keyword evidence="8" id="KW-0460">Magnesium</keyword>
<evidence type="ECO:0000256" key="7">
    <source>
        <dbReference type="ARBA" id="ARBA00022737"/>
    </source>
</evidence>
<protein>
    <recommendedName>
        <fullName evidence="10">Protein farnesyltransferase/geranylgeranyltransferase type-1 subunit alpha</fullName>
        <ecNumber evidence="4">2.5.1.58</ecNumber>
        <ecNumber evidence="3">2.5.1.59</ecNumber>
    </recommendedName>
    <alternativeName>
        <fullName evidence="13">CAAX farnesyltransferase subunit alpha</fullName>
    </alternativeName>
    <alternativeName>
        <fullName evidence="12">FTase-alpha</fullName>
    </alternativeName>
    <alternativeName>
        <fullName evidence="11">Ras proteins prenyltransferase subunit alpha</fullName>
    </alternativeName>
    <alternativeName>
        <fullName evidence="14">Type I protein geranyl-geranyltransferase subunit alpha</fullName>
    </alternativeName>
</protein>